<gene>
    <name evidence="12" type="ORF">SAOR_09525</name>
</gene>
<evidence type="ECO:0000256" key="11">
    <source>
        <dbReference type="SAM" id="Phobius"/>
    </source>
</evidence>
<dbReference type="AlphaFoldDB" id="A0A423PN46"/>
<keyword evidence="7" id="KW-0869">Chloride channel</keyword>
<evidence type="ECO:0000256" key="3">
    <source>
        <dbReference type="ARBA" id="ARBA00022692"/>
    </source>
</evidence>
<dbReference type="PANTHER" id="PTHR43427:SF6">
    <property type="entry name" value="CHLORIDE CHANNEL PROTEIN CLC-E"/>
    <property type="match status" value="1"/>
</dbReference>
<dbReference type="PANTHER" id="PTHR43427">
    <property type="entry name" value="CHLORIDE CHANNEL PROTEIN CLC-E"/>
    <property type="match status" value="1"/>
</dbReference>
<dbReference type="SUPFAM" id="SSF54631">
    <property type="entry name" value="CBS-domain pair"/>
    <property type="match status" value="1"/>
</dbReference>
<feature type="transmembrane region" description="Helical" evidence="11">
    <location>
        <begin position="435"/>
        <end position="455"/>
    </location>
</feature>
<comment type="subcellular location">
    <subcellularLocation>
        <location evidence="1">Membrane</location>
        <topology evidence="1">Multi-pass membrane protein</topology>
    </subcellularLocation>
</comment>
<proteinExistence type="predicted"/>
<keyword evidence="13" id="KW-1185">Reference proteome</keyword>
<dbReference type="GO" id="GO:0034707">
    <property type="term" value="C:chloride channel complex"/>
    <property type="evidence" value="ECO:0007669"/>
    <property type="project" value="UniProtKB-KW"/>
</dbReference>
<dbReference type="InterPro" id="IPR050368">
    <property type="entry name" value="ClC-type_chloride_channel"/>
</dbReference>
<feature type="transmembrane region" description="Helical" evidence="11">
    <location>
        <begin position="38"/>
        <end position="58"/>
    </location>
</feature>
<feature type="transmembrane region" description="Helical" evidence="11">
    <location>
        <begin position="371"/>
        <end position="390"/>
    </location>
</feature>
<comment type="caution">
    <text evidence="12">The sequence shown here is derived from an EMBL/GenBank/DDBJ whole genome shotgun (WGS) entry which is preliminary data.</text>
</comment>
<keyword evidence="6 11" id="KW-0472">Membrane</keyword>
<evidence type="ECO:0000256" key="7">
    <source>
        <dbReference type="ARBA" id="ARBA00023173"/>
    </source>
</evidence>
<dbReference type="Gene3D" id="1.10.3080.10">
    <property type="entry name" value="Clc chloride channel"/>
    <property type="match status" value="1"/>
</dbReference>
<dbReference type="InterPro" id="IPR001807">
    <property type="entry name" value="ClC"/>
</dbReference>
<dbReference type="GO" id="GO:0005254">
    <property type="term" value="F:chloride channel activity"/>
    <property type="evidence" value="ECO:0007669"/>
    <property type="project" value="UniProtKB-KW"/>
</dbReference>
<organism evidence="12 13">
    <name type="scientific">Salinisphaera orenii MK-B5</name>
    <dbReference type="NCBI Taxonomy" id="856730"/>
    <lineage>
        <taxon>Bacteria</taxon>
        <taxon>Pseudomonadati</taxon>
        <taxon>Pseudomonadota</taxon>
        <taxon>Gammaproteobacteria</taxon>
        <taxon>Salinisphaerales</taxon>
        <taxon>Salinisphaeraceae</taxon>
        <taxon>Salinisphaera</taxon>
    </lineage>
</organism>
<feature type="transmembrane region" description="Helical" evidence="11">
    <location>
        <begin position="338"/>
        <end position="359"/>
    </location>
</feature>
<evidence type="ECO:0000313" key="13">
    <source>
        <dbReference type="Proteomes" id="UP000283993"/>
    </source>
</evidence>
<keyword evidence="5" id="KW-0406">Ion transport</keyword>
<keyword evidence="8" id="KW-0868">Chloride</keyword>
<feature type="transmembrane region" description="Helical" evidence="11">
    <location>
        <begin position="402"/>
        <end position="429"/>
    </location>
</feature>
<dbReference type="Proteomes" id="UP000283993">
    <property type="component" value="Unassembled WGS sequence"/>
</dbReference>
<name>A0A423PN46_9GAMM</name>
<keyword evidence="3 11" id="KW-0812">Transmembrane</keyword>
<protein>
    <submittedName>
        <fullName evidence="12">Voltage-gated chloride channel</fullName>
    </submittedName>
</protein>
<evidence type="ECO:0000256" key="5">
    <source>
        <dbReference type="ARBA" id="ARBA00023065"/>
    </source>
</evidence>
<dbReference type="InterPro" id="IPR046342">
    <property type="entry name" value="CBS_dom_sf"/>
</dbReference>
<dbReference type="SUPFAM" id="SSF81340">
    <property type="entry name" value="Clc chloride channel"/>
    <property type="match status" value="1"/>
</dbReference>
<keyword evidence="4 11" id="KW-1133">Transmembrane helix</keyword>
<dbReference type="EMBL" id="AYKH01000016">
    <property type="protein sequence ID" value="ROO27045.1"/>
    <property type="molecule type" value="Genomic_DNA"/>
</dbReference>
<keyword evidence="9" id="KW-0407">Ion channel</keyword>
<accession>A0A423PN46</accession>
<evidence type="ECO:0000256" key="2">
    <source>
        <dbReference type="ARBA" id="ARBA00022448"/>
    </source>
</evidence>
<feature type="compositionally biased region" description="Basic residues" evidence="10">
    <location>
        <begin position="9"/>
        <end position="18"/>
    </location>
</feature>
<evidence type="ECO:0000256" key="6">
    <source>
        <dbReference type="ARBA" id="ARBA00023136"/>
    </source>
</evidence>
<sequence length="630" mass="67887">MHQVDAVPPRRRRLRHRHMPDNERIPVARPRTIERSSLVLALLAVGVGIAAGLGAALFRDLIAIFHNLAFFGELSRIYDANQHTGVSPWGAWVIIVPMLGAVAVTFLVQNFAPEAKGHGVPEVIDAIYYRGGVIRPTVAGVKALASSISIATGGAVGREGPIIQIGSALGSGVGQATMLREWQRNTLIAAGAAAGIAATFNAPLGGLLFAIEIILPETSGRTLIPVALATGAASFVGRALFGNTPSFDIPALANNGLDLNSPELLLVYLVFGVLMGLAAWLFNRSIYLFEDLFERLPGNAYLRHVLGMGCVGLMMYVFVTTTGHYYVDGVGYATIQDILQNALTAPGLLLLLFAAKLLATSLTLGSGASGGVFSPALYLGATLGGAFAVGMQQIAPWFELDVATMAVLGMAGVVAGSTGAALTAIVIIFEMTRDYHVIIPMVIIVSIAYGIRQFLTADTIYTFKLSRRNHPVPASLETNLFMLRKASDFYDPRVVRVGSTRGMAEIRRRFRRFGRQTPNVLVLDAEGGIQSIFSSRRHYRLTGRGRIRSWADEHMEHEYIVVGADDLIFDIVGRLRAAHCEVALVTPDGHMNHPREVQGVLTLSDVARSSRLARQMARRREPRHGPSAGR</sequence>
<dbReference type="PRINTS" id="PR00762">
    <property type="entry name" value="CLCHANNEL"/>
</dbReference>
<evidence type="ECO:0000256" key="10">
    <source>
        <dbReference type="SAM" id="MobiDB-lite"/>
    </source>
</evidence>
<evidence type="ECO:0000256" key="1">
    <source>
        <dbReference type="ARBA" id="ARBA00004141"/>
    </source>
</evidence>
<keyword evidence="2" id="KW-0813">Transport</keyword>
<dbReference type="Pfam" id="PF00654">
    <property type="entry name" value="Voltage_CLC"/>
    <property type="match status" value="1"/>
</dbReference>
<evidence type="ECO:0000256" key="4">
    <source>
        <dbReference type="ARBA" id="ARBA00022989"/>
    </source>
</evidence>
<reference evidence="12 13" key="1">
    <citation type="submission" date="2013-10" db="EMBL/GenBank/DDBJ databases">
        <title>Salinisphaera orenii MK-B5 Genome Sequencing.</title>
        <authorList>
            <person name="Lai Q."/>
            <person name="Li C."/>
            <person name="Shao Z."/>
        </authorList>
    </citation>
    <scope>NUCLEOTIDE SEQUENCE [LARGE SCALE GENOMIC DNA]</scope>
    <source>
        <strain evidence="12 13">MK-B5</strain>
    </source>
</reference>
<feature type="transmembrane region" description="Helical" evidence="11">
    <location>
        <begin position="89"/>
        <end position="108"/>
    </location>
</feature>
<feature type="transmembrane region" description="Helical" evidence="11">
    <location>
        <begin position="187"/>
        <end position="211"/>
    </location>
</feature>
<feature type="transmembrane region" description="Helical" evidence="11">
    <location>
        <begin position="262"/>
        <end position="282"/>
    </location>
</feature>
<feature type="region of interest" description="Disordered" evidence="10">
    <location>
        <begin position="1"/>
        <end position="21"/>
    </location>
</feature>
<feature type="transmembrane region" description="Helical" evidence="11">
    <location>
        <begin position="302"/>
        <end position="326"/>
    </location>
</feature>
<evidence type="ECO:0000256" key="8">
    <source>
        <dbReference type="ARBA" id="ARBA00023214"/>
    </source>
</evidence>
<dbReference type="CDD" id="cd00400">
    <property type="entry name" value="Voltage_gated_ClC"/>
    <property type="match status" value="1"/>
</dbReference>
<evidence type="ECO:0000256" key="9">
    <source>
        <dbReference type="ARBA" id="ARBA00023303"/>
    </source>
</evidence>
<dbReference type="InterPro" id="IPR014743">
    <property type="entry name" value="Cl-channel_core"/>
</dbReference>
<evidence type="ECO:0000313" key="12">
    <source>
        <dbReference type="EMBL" id="ROO27045.1"/>
    </source>
</evidence>